<dbReference type="GO" id="GO:0000725">
    <property type="term" value="P:recombinational repair"/>
    <property type="evidence" value="ECO:0007669"/>
    <property type="project" value="TreeGrafter"/>
</dbReference>
<protein>
    <recommendedName>
        <fullName evidence="9">DNA 3'-5' helicase</fullName>
        <ecNumber evidence="9">5.6.2.4</ecNumber>
    </recommendedName>
</protein>
<dbReference type="EC" id="5.6.2.4" evidence="9"/>
<evidence type="ECO:0000256" key="7">
    <source>
        <dbReference type="ARBA" id="ARBA00023235"/>
    </source>
</evidence>
<evidence type="ECO:0000256" key="8">
    <source>
        <dbReference type="ARBA" id="ARBA00034617"/>
    </source>
</evidence>
<dbReference type="GO" id="GO:0016887">
    <property type="term" value="F:ATP hydrolysis activity"/>
    <property type="evidence" value="ECO:0007669"/>
    <property type="project" value="RHEA"/>
</dbReference>
<accession>A0A1Z5HV82</accession>
<dbReference type="Gene3D" id="1.10.486.10">
    <property type="entry name" value="PCRA, domain 4"/>
    <property type="match status" value="1"/>
</dbReference>
<dbReference type="SUPFAM" id="SSF89550">
    <property type="entry name" value="PHP domain-like"/>
    <property type="match status" value="1"/>
</dbReference>
<dbReference type="Gene3D" id="1.10.10.160">
    <property type="match status" value="1"/>
</dbReference>
<evidence type="ECO:0000259" key="13">
    <source>
        <dbReference type="PROSITE" id="PS51217"/>
    </source>
</evidence>
<dbReference type="Pfam" id="PF13361">
    <property type="entry name" value="UvrD_C"/>
    <property type="match status" value="1"/>
</dbReference>
<dbReference type="GO" id="GO:0003677">
    <property type="term" value="F:DNA binding"/>
    <property type="evidence" value="ECO:0007669"/>
    <property type="project" value="UniProtKB-KW"/>
</dbReference>
<evidence type="ECO:0000256" key="9">
    <source>
        <dbReference type="ARBA" id="ARBA00034808"/>
    </source>
</evidence>
<evidence type="ECO:0000256" key="6">
    <source>
        <dbReference type="ARBA" id="ARBA00023125"/>
    </source>
</evidence>
<dbReference type="InterPro" id="IPR016195">
    <property type="entry name" value="Pol/histidinol_Pase-like"/>
</dbReference>
<evidence type="ECO:0000259" key="12">
    <source>
        <dbReference type="PROSITE" id="PS51198"/>
    </source>
</evidence>
<dbReference type="OrthoDB" id="9810135at2"/>
<dbReference type="InterPro" id="IPR014016">
    <property type="entry name" value="UvrD-like_ATP-bd"/>
</dbReference>
<dbReference type="InterPro" id="IPR027417">
    <property type="entry name" value="P-loop_NTPase"/>
</dbReference>
<feature type="domain" description="UvrD-like helicase ATP-binding" evidence="12">
    <location>
        <begin position="491"/>
        <end position="776"/>
    </location>
</feature>
<reference evidence="15" key="1">
    <citation type="journal article" date="2017" name="Appl. Environ. Microbiol.">
        <title>Genomic Analysis of Calderihabitans maritimus KKC1, a Thermophilic, Hydrogenogenic, Carboxydotrophic Bacterium Isolated from Marine Sediment.</title>
        <authorList>
            <person name="Omae K."/>
            <person name="Yoneda Y."/>
            <person name="Fukuyama Y."/>
            <person name="Yoshida T."/>
            <person name="Sako Y."/>
        </authorList>
    </citation>
    <scope>NUCLEOTIDE SEQUENCE [LARGE SCALE GENOMIC DNA]</scope>
    <source>
        <strain evidence="15">KKC1</strain>
    </source>
</reference>
<dbReference type="GO" id="GO:0043138">
    <property type="term" value="F:3'-5' DNA helicase activity"/>
    <property type="evidence" value="ECO:0007669"/>
    <property type="project" value="UniProtKB-EC"/>
</dbReference>
<comment type="caution">
    <text evidence="14">The sequence shown here is derived from an EMBL/GenBank/DDBJ whole genome shotgun (WGS) entry which is preliminary data.</text>
</comment>
<evidence type="ECO:0000256" key="1">
    <source>
        <dbReference type="ARBA" id="ARBA00009922"/>
    </source>
</evidence>
<dbReference type="Gene3D" id="3.20.20.140">
    <property type="entry name" value="Metal-dependent hydrolases"/>
    <property type="match status" value="1"/>
</dbReference>
<evidence type="ECO:0000256" key="10">
    <source>
        <dbReference type="ARBA" id="ARBA00048988"/>
    </source>
</evidence>
<gene>
    <name evidence="14" type="ORF">KKC1_23400</name>
</gene>
<dbReference type="PROSITE" id="PS51198">
    <property type="entry name" value="UVRD_HELICASE_ATP_BIND"/>
    <property type="match status" value="1"/>
</dbReference>
<dbReference type="EMBL" id="BDGJ01000117">
    <property type="protein sequence ID" value="GAW93200.1"/>
    <property type="molecule type" value="Genomic_DNA"/>
</dbReference>
<dbReference type="InterPro" id="IPR014017">
    <property type="entry name" value="DNA_helicase_UvrD-like_C"/>
</dbReference>
<dbReference type="PANTHER" id="PTHR11070:SF2">
    <property type="entry name" value="ATP-DEPENDENT DNA HELICASE SRS2"/>
    <property type="match status" value="1"/>
</dbReference>
<name>A0A1Z5HV82_9FIRM</name>
<comment type="similarity">
    <text evidence="1">Belongs to the helicase family. UvrD subfamily.</text>
</comment>
<keyword evidence="4 11" id="KW-0347">Helicase</keyword>
<dbReference type="PROSITE" id="PS51217">
    <property type="entry name" value="UVRD_HELICASE_CTER"/>
    <property type="match status" value="1"/>
</dbReference>
<dbReference type="AlphaFoldDB" id="A0A1Z5HV82"/>
<proteinExistence type="inferred from homology"/>
<evidence type="ECO:0000313" key="14">
    <source>
        <dbReference type="EMBL" id="GAW93200.1"/>
    </source>
</evidence>
<keyword evidence="15" id="KW-1185">Reference proteome</keyword>
<comment type="catalytic activity">
    <reaction evidence="8">
        <text>Couples ATP hydrolysis with the unwinding of duplex DNA by translocating in the 3'-5' direction.</text>
        <dbReference type="EC" id="5.6.2.4"/>
    </reaction>
</comment>
<dbReference type="InterPro" id="IPR013986">
    <property type="entry name" value="DExx_box_DNA_helicase_dom_sf"/>
</dbReference>
<dbReference type="SUPFAM" id="SSF52540">
    <property type="entry name" value="P-loop containing nucleoside triphosphate hydrolases"/>
    <property type="match status" value="1"/>
</dbReference>
<evidence type="ECO:0000256" key="3">
    <source>
        <dbReference type="ARBA" id="ARBA00022801"/>
    </source>
</evidence>
<dbReference type="Proteomes" id="UP000197032">
    <property type="component" value="Unassembled WGS sequence"/>
</dbReference>
<evidence type="ECO:0000256" key="4">
    <source>
        <dbReference type="ARBA" id="ARBA00022806"/>
    </source>
</evidence>
<dbReference type="RefSeq" id="WP_088554393.1">
    <property type="nucleotide sequence ID" value="NZ_BDGJ01000117.1"/>
</dbReference>
<keyword evidence="2 11" id="KW-0547">Nucleotide-binding</keyword>
<feature type="domain" description="UvrD-like helicase C-terminal" evidence="13">
    <location>
        <begin position="782"/>
        <end position="1059"/>
    </location>
</feature>
<organism evidence="14 15">
    <name type="scientific">Calderihabitans maritimus</name>
    <dbReference type="NCBI Taxonomy" id="1246530"/>
    <lineage>
        <taxon>Bacteria</taxon>
        <taxon>Bacillati</taxon>
        <taxon>Bacillota</taxon>
        <taxon>Clostridia</taxon>
        <taxon>Neomoorellales</taxon>
        <taxon>Calderihabitantaceae</taxon>
        <taxon>Calderihabitans</taxon>
    </lineage>
</organism>
<keyword evidence="7" id="KW-0413">Isomerase</keyword>
<keyword evidence="6" id="KW-0238">DNA-binding</keyword>
<evidence type="ECO:0000256" key="11">
    <source>
        <dbReference type="PROSITE-ProRule" id="PRU00560"/>
    </source>
</evidence>
<dbReference type="Gene3D" id="3.40.50.300">
    <property type="entry name" value="P-loop containing nucleotide triphosphate hydrolases"/>
    <property type="match status" value="2"/>
</dbReference>
<feature type="binding site" evidence="11">
    <location>
        <begin position="512"/>
        <end position="519"/>
    </location>
    <ligand>
        <name>ATP</name>
        <dbReference type="ChEBI" id="CHEBI:30616"/>
    </ligand>
</feature>
<dbReference type="CDD" id="cd17932">
    <property type="entry name" value="DEXQc_UvrD"/>
    <property type="match status" value="1"/>
</dbReference>
<keyword evidence="5 11" id="KW-0067">ATP-binding</keyword>
<dbReference type="CDD" id="cd19067">
    <property type="entry name" value="PfuEndoQ-like"/>
    <property type="match status" value="1"/>
</dbReference>
<dbReference type="PANTHER" id="PTHR11070">
    <property type="entry name" value="UVRD / RECB / PCRA DNA HELICASE FAMILY MEMBER"/>
    <property type="match status" value="1"/>
</dbReference>
<sequence>MKFVADLHLHSCYSRATSKEANPENFYRWAIYKGVTLVGTGDFTHPAWREELKEKLEPAEEGLYRLKEEYRRLVDGVHTTGSEATGFSAGLDSFGEPLVRFMISGEISTIYKKGGRVRKVHHLILLPSLEAADELSRRLEEIGNIRSDGRPILGIDSRQLLEMTLDVCPEALFIPAHIWTPHFSLFGAKSGFDAIEECFEDLTDHIYAVETGLSSDPPMNWRLSALDRFALVSNSDAHSPRNLAREANLFNTELSYYAIYQALKERDGTRFLGTLEFFPEEGKYHYDGHRGCNLRWKPSQTRAAGGVCPVCGRKVTVGVLHRVEELADREDNVRPPAARHFESLIPLPEVIASALGVGASTKQVTQRYFSLIRNLGPELVVLRETPLEKVLRVGGPLIAEAVRRMRTGEIEILPGYDGEYGKIILMRPEERQDLFQQATLFTHTVRETASSAVPAKEETSVPPVAEQKISGELPVYESNSGQSAQEKGILAGLNPQQQEAVTAKTGPVIVIAGPGTGKTRTLVHRIAWLIGDQGIAPHQITAVTFTNKAAMEIRQRVAKLLNKVEGIEELTVGTFHSICLDILRSCRRQSPTNHRDFSELLELTVLDEADSREVLEEVLREKGRRGHQEGLKVLKRISFLKSRGILPSSPEVPADLNPIYTAYQERLGEYRALDYDDILLQTVNLFERLEKENVPELQHIRSRFTHLLVDEFQDVNPVQYKLVRLWAGKGKNLFVIGDPNQAIYGFRGADYRFFKKLKDDFPGAQIFKLTLNYRSTPTIIRAASAVVAKNSENNFISGLESTIVATKTKGPKIIHLQVPSEMAEGIAIVKEIGRMVGGTTMLQAHDQPSGASERTWSFSDIAVLFRTGRQSETLEECFLKEGIPYRIVGRESFLEEQPVRETLAFFRCVIQPEDDFHLYRCLGRGRFDLGREGIALVRETARKMNCSAWKAITELTEGGRASGTALTDRLLAFRNALEKYRSLIKTELPSKILAHWIEENNLGQIQAMDRLLQVASRFSDLPAFLHRIVLAQEADYERMGNNKASVETVSLMTLHAAKGLEFPVVFIAGVEDGLIPLTERKTSTAKEDTLAEERRLFYVGLTRAKDMLILLSARNRARFGSKASSCCSPFVREIPPDCLEQKSWVEQVNQKNVNSNPKFKQLSLF</sequence>
<keyword evidence="3 11" id="KW-0378">Hydrolase</keyword>
<evidence type="ECO:0000256" key="2">
    <source>
        <dbReference type="ARBA" id="ARBA00022741"/>
    </source>
</evidence>
<dbReference type="InterPro" id="IPR000212">
    <property type="entry name" value="DNA_helicase_UvrD/REP"/>
</dbReference>
<dbReference type="CDD" id="cd18807">
    <property type="entry name" value="SF1_C_UvrD"/>
    <property type="match status" value="1"/>
</dbReference>
<dbReference type="GO" id="GO:0005524">
    <property type="term" value="F:ATP binding"/>
    <property type="evidence" value="ECO:0007669"/>
    <property type="project" value="UniProtKB-UniRule"/>
</dbReference>
<evidence type="ECO:0000256" key="5">
    <source>
        <dbReference type="ARBA" id="ARBA00022840"/>
    </source>
</evidence>
<dbReference type="Pfam" id="PF00580">
    <property type="entry name" value="UvrD-helicase"/>
    <property type="match status" value="1"/>
</dbReference>
<evidence type="ECO:0000313" key="15">
    <source>
        <dbReference type="Proteomes" id="UP000197032"/>
    </source>
</evidence>
<comment type="catalytic activity">
    <reaction evidence="10">
        <text>ATP + H2O = ADP + phosphate + H(+)</text>
        <dbReference type="Rhea" id="RHEA:13065"/>
        <dbReference type="ChEBI" id="CHEBI:15377"/>
        <dbReference type="ChEBI" id="CHEBI:15378"/>
        <dbReference type="ChEBI" id="CHEBI:30616"/>
        <dbReference type="ChEBI" id="CHEBI:43474"/>
        <dbReference type="ChEBI" id="CHEBI:456216"/>
        <dbReference type="EC" id="5.6.2.4"/>
    </reaction>
</comment>